<dbReference type="AlphaFoldDB" id="A0A9W8YKG1"/>
<feature type="compositionally biased region" description="Polar residues" evidence="1">
    <location>
        <begin position="149"/>
        <end position="162"/>
    </location>
</feature>
<evidence type="ECO:0000256" key="2">
    <source>
        <dbReference type="SAM" id="Phobius"/>
    </source>
</evidence>
<sequence>MVLLTSSQVSVAISSAIVVSFTTALFLSGYAIQQRTVRHLRAAIRPDSSPQIFLPDRFRDDTTELEDGTIVMLDEYNRPIRLKAGRISIGQANSFNVADGANGLETEAETNRQGQDEVKITVQETLPEVTDQQQTVIALEDSPIVQDPTPENTEVGQESQAPLQGPEQEPMPEPVPEPVPEAVPEPVQAQPQPAPWEIRGDDMVEEEPLGEIGDEDGGKPMSRAERRRKIKEEIQKLSQGDTPLYYQRRLW</sequence>
<name>A0A9W8YKG1_9PEZI</name>
<evidence type="ECO:0000313" key="3">
    <source>
        <dbReference type="EMBL" id="KAJ4386379.1"/>
    </source>
</evidence>
<gene>
    <name evidence="3" type="ORF">N0V93_009274</name>
</gene>
<evidence type="ECO:0000313" key="4">
    <source>
        <dbReference type="Proteomes" id="UP001140453"/>
    </source>
</evidence>
<keyword evidence="2" id="KW-0812">Transmembrane</keyword>
<protein>
    <submittedName>
        <fullName evidence="3">Uncharacterized protein</fullName>
    </submittedName>
</protein>
<proteinExistence type="predicted"/>
<feature type="region of interest" description="Disordered" evidence="1">
    <location>
        <begin position="232"/>
        <end position="251"/>
    </location>
</feature>
<dbReference type="EMBL" id="JAPEVB010000006">
    <property type="protein sequence ID" value="KAJ4386379.1"/>
    <property type="molecule type" value="Genomic_DNA"/>
</dbReference>
<evidence type="ECO:0000256" key="1">
    <source>
        <dbReference type="SAM" id="MobiDB-lite"/>
    </source>
</evidence>
<feature type="transmembrane region" description="Helical" evidence="2">
    <location>
        <begin position="12"/>
        <end position="32"/>
    </location>
</feature>
<dbReference type="Proteomes" id="UP001140453">
    <property type="component" value="Unassembled WGS sequence"/>
</dbReference>
<organism evidence="3 4">
    <name type="scientific">Gnomoniopsis smithogilvyi</name>
    <dbReference type="NCBI Taxonomy" id="1191159"/>
    <lineage>
        <taxon>Eukaryota</taxon>
        <taxon>Fungi</taxon>
        <taxon>Dikarya</taxon>
        <taxon>Ascomycota</taxon>
        <taxon>Pezizomycotina</taxon>
        <taxon>Sordariomycetes</taxon>
        <taxon>Sordariomycetidae</taxon>
        <taxon>Diaporthales</taxon>
        <taxon>Gnomoniaceae</taxon>
        <taxon>Gnomoniopsis</taxon>
    </lineage>
</organism>
<feature type="compositionally biased region" description="Pro residues" evidence="1">
    <location>
        <begin position="169"/>
        <end position="183"/>
    </location>
</feature>
<keyword evidence="2" id="KW-1133">Transmembrane helix</keyword>
<dbReference type="OrthoDB" id="5367275at2759"/>
<reference evidence="3" key="1">
    <citation type="submission" date="2022-10" db="EMBL/GenBank/DDBJ databases">
        <title>Tapping the CABI collections for fungal endophytes: first genome assemblies for Collariella, Neodidymelliopsis, Ascochyta clinopodiicola, Didymella pomorum, Didymosphaeria variabile, Neocosmospora piperis and Neocucurbitaria cava.</title>
        <authorList>
            <person name="Hill R."/>
        </authorList>
    </citation>
    <scope>NUCLEOTIDE SEQUENCE</scope>
    <source>
        <strain evidence="3">IMI 355082</strain>
    </source>
</reference>
<feature type="region of interest" description="Disordered" evidence="1">
    <location>
        <begin position="141"/>
        <end position="199"/>
    </location>
</feature>
<accession>A0A9W8YKG1</accession>
<keyword evidence="4" id="KW-1185">Reference proteome</keyword>
<keyword evidence="2" id="KW-0472">Membrane</keyword>
<comment type="caution">
    <text evidence="3">The sequence shown here is derived from an EMBL/GenBank/DDBJ whole genome shotgun (WGS) entry which is preliminary data.</text>
</comment>